<dbReference type="InterPro" id="IPR000253">
    <property type="entry name" value="FHA_dom"/>
</dbReference>
<dbReference type="Proteomes" id="UP000053899">
    <property type="component" value="Unassembled WGS sequence"/>
</dbReference>
<dbReference type="GeneID" id="92352134"/>
<name>I4Z5W9_9BURK</name>
<feature type="domain" description="FHA" evidence="1">
    <location>
        <begin position="29"/>
        <end position="96"/>
    </location>
</feature>
<evidence type="ECO:0000259" key="1">
    <source>
        <dbReference type="Pfam" id="PF00498"/>
    </source>
</evidence>
<dbReference type="RefSeq" id="WP_009453318.1">
    <property type="nucleotide sequence ID" value="NZ_JH660674.1"/>
</dbReference>
<dbReference type="EMBL" id="JH660674">
    <property type="protein sequence ID" value="EIM31611.1"/>
    <property type="molecule type" value="Genomic_DNA"/>
</dbReference>
<sequence length="125" mass="13579">MVLILRTLRLNDQPVSKPLEARFDDQGGSIGRAEHNTLALPDPDRVISRVQAEIHGKDGQFAITNVSQANPILVAGHPLNHGESAPLRHQDLIRIGACLLEVDLSPAAEPAMDRTVIRPFSPTDP</sequence>
<organism evidence="2 3">
    <name type="scientific">Leptothrix ochracea L12</name>
    <dbReference type="NCBI Taxonomy" id="735332"/>
    <lineage>
        <taxon>Bacteria</taxon>
        <taxon>Pseudomonadati</taxon>
        <taxon>Pseudomonadota</taxon>
        <taxon>Betaproteobacteria</taxon>
        <taxon>Burkholderiales</taxon>
        <taxon>Sphaerotilaceae</taxon>
        <taxon>Leptothrix</taxon>
    </lineage>
</organism>
<reference evidence="2 3" key="1">
    <citation type="submission" date="2012-04" db="EMBL/GenBank/DDBJ databases">
        <title>Improved High-Quality Draft sequence of Leptothrix ochracea L12.</title>
        <authorList>
            <consortium name="US DOE Joint Genome Institute"/>
            <person name="Lucas S."/>
            <person name="Han J."/>
            <person name="Lapidus A."/>
            <person name="Cheng J.-F."/>
            <person name="Goodwin L."/>
            <person name="Pitluck S."/>
            <person name="Peters L."/>
            <person name="Zeytun A."/>
            <person name="Detter J.C."/>
            <person name="Han C."/>
            <person name="Tapia R."/>
            <person name="Land M."/>
            <person name="Hauser L."/>
            <person name="Kyrpides N."/>
            <person name="Ivanova N."/>
            <person name="Pagani I."/>
            <person name="Stepanauskas R."/>
            <person name="Masland D."/>
            <person name="Poulton N."/>
            <person name="Emerson D."/>
            <person name="Fleming E."/>
            <person name="Woyke T."/>
        </authorList>
    </citation>
    <scope>NUCLEOTIDE SEQUENCE [LARGE SCALE GENOMIC DNA]</scope>
    <source>
        <strain evidence="2 3">L12</strain>
    </source>
</reference>
<proteinExistence type="predicted"/>
<feature type="non-terminal residue" evidence="2">
    <location>
        <position position="125"/>
    </location>
</feature>
<keyword evidence="3" id="KW-1185">Reference proteome</keyword>
<evidence type="ECO:0000313" key="2">
    <source>
        <dbReference type="EMBL" id="EIM31611.1"/>
    </source>
</evidence>
<dbReference type="Gene3D" id="2.60.200.20">
    <property type="match status" value="1"/>
</dbReference>
<dbReference type="OrthoDB" id="273564at2"/>
<dbReference type="InterPro" id="IPR008984">
    <property type="entry name" value="SMAD_FHA_dom_sf"/>
</dbReference>
<dbReference type="HOGENOM" id="CLU_1997369_0_0_4"/>
<dbReference type="Pfam" id="PF00498">
    <property type="entry name" value="FHA"/>
    <property type="match status" value="1"/>
</dbReference>
<dbReference type="CDD" id="cd00060">
    <property type="entry name" value="FHA"/>
    <property type="match status" value="1"/>
</dbReference>
<gene>
    <name evidence="2" type="ORF">LepocDRAFT_00003430</name>
</gene>
<dbReference type="AlphaFoldDB" id="I4Z5W9"/>
<evidence type="ECO:0000313" key="3">
    <source>
        <dbReference type="Proteomes" id="UP000053899"/>
    </source>
</evidence>
<accession>I4Z5W9</accession>
<dbReference type="SUPFAM" id="SSF49879">
    <property type="entry name" value="SMAD/FHA domain"/>
    <property type="match status" value="1"/>
</dbReference>
<protein>
    <recommendedName>
        <fullName evidence="1">FHA domain-containing protein</fullName>
    </recommendedName>
</protein>